<evidence type="ECO:0000313" key="8">
    <source>
        <dbReference type="EMBL" id="MET3732032.1"/>
    </source>
</evidence>
<comment type="similarity">
    <text evidence="2 7">Belongs to the ExbD/TolR family.</text>
</comment>
<dbReference type="InterPro" id="IPR003400">
    <property type="entry name" value="ExbD"/>
</dbReference>
<gene>
    <name evidence="8" type="ORF">ABID46_001616</name>
</gene>
<evidence type="ECO:0000256" key="3">
    <source>
        <dbReference type="ARBA" id="ARBA00022475"/>
    </source>
</evidence>
<evidence type="ECO:0000313" key="9">
    <source>
        <dbReference type="Proteomes" id="UP001549146"/>
    </source>
</evidence>
<name>A0ABV2LWY3_9FLAO</name>
<reference evidence="8 9" key="1">
    <citation type="submission" date="2024-06" db="EMBL/GenBank/DDBJ databases">
        <title>Genomic Encyclopedia of Type Strains, Phase IV (KMG-IV): sequencing the most valuable type-strain genomes for metagenomic binning, comparative biology and taxonomic classification.</title>
        <authorList>
            <person name="Goeker M."/>
        </authorList>
    </citation>
    <scope>NUCLEOTIDE SEQUENCE [LARGE SCALE GENOMIC DNA]</scope>
    <source>
        <strain evidence="8 9">DSM 29388</strain>
    </source>
</reference>
<evidence type="ECO:0000256" key="1">
    <source>
        <dbReference type="ARBA" id="ARBA00004162"/>
    </source>
</evidence>
<keyword evidence="7" id="KW-0653">Protein transport</keyword>
<keyword evidence="6" id="KW-0472">Membrane</keyword>
<dbReference type="Pfam" id="PF02472">
    <property type="entry name" value="ExbD"/>
    <property type="match status" value="1"/>
</dbReference>
<dbReference type="PANTHER" id="PTHR30558:SF3">
    <property type="entry name" value="BIOPOLYMER TRANSPORT PROTEIN EXBD-RELATED"/>
    <property type="match status" value="1"/>
</dbReference>
<proteinExistence type="inferred from homology"/>
<evidence type="ECO:0000256" key="5">
    <source>
        <dbReference type="ARBA" id="ARBA00022989"/>
    </source>
</evidence>
<evidence type="ECO:0000256" key="6">
    <source>
        <dbReference type="ARBA" id="ARBA00023136"/>
    </source>
</evidence>
<keyword evidence="9" id="KW-1185">Reference proteome</keyword>
<sequence length="199" mass="22598">MARVKPKRQGIHMDMTAMSDMAWLLLTFFILTTQFKKPDIVPVKTPSSVAETKIQDGHLMRITINNEGKYYFSIVDDSNKVPVLESMGAKHGINFTEAEKFAFSKISEIPVPIRQLKSYLNLSDGEKQTFIPGIPLDSVDTQLIDWVQLTMAQDPEVKIAIKGDVGTHYPEFRDLIKQLVDRDINKFQLQTNSEAKPKD</sequence>
<evidence type="ECO:0000256" key="2">
    <source>
        <dbReference type="ARBA" id="ARBA00005811"/>
    </source>
</evidence>
<evidence type="ECO:0000256" key="7">
    <source>
        <dbReference type="RuleBase" id="RU003879"/>
    </source>
</evidence>
<keyword evidence="4 7" id="KW-0812">Transmembrane</keyword>
<organism evidence="8 9">
    <name type="scientific">Moheibacter stercoris</name>
    <dbReference type="NCBI Taxonomy" id="1628251"/>
    <lineage>
        <taxon>Bacteria</taxon>
        <taxon>Pseudomonadati</taxon>
        <taxon>Bacteroidota</taxon>
        <taxon>Flavobacteriia</taxon>
        <taxon>Flavobacteriales</taxon>
        <taxon>Weeksellaceae</taxon>
        <taxon>Moheibacter</taxon>
    </lineage>
</organism>
<comment type="caution">
    <text evidence="8">The sequence shown here is derived from an EMBL/GenBank/DDBJ whole genome shotgun (WGS) entry which is preliminary data.</text>
</comment>
<comment type="subcellular location">
    <subcellularLocation>
        <location evidence="1">Cell membrane</location>
        <topology evidence="1">Single-pass membrane protein</topology>
    </subcellularLocation>
    <subcellularLocation>
        <location evidence="7">Cell membrane</location>
        <topology evidence="7">Single-pass type II membrane protein</topology>
    </subcellularLocation>
</comment>
<keyword evidence="3" id="KW-1003">Cell membrane</keyword>
<dbReference type="EMBL" id="JBEPMO010000008">
    <property type="protein sequence ID" value="MET3732032.1"/>
    <property type="molecule type" value="Genomic_DNA"/>
</dbReference>
<dbReference type="PANTHER" id="PTHR30558">
    <property type="entry name" value="EXBD MEMBRANE COMPONENT OF PMF-DRIVEN MACROMOLECULE IMPORT SYSTEM"/>
    <property type="match status" value="1"/>
</dbReference>
<keyword evidence="7" id="KW-0813">Transport</keyword>
<keyword evidence="5" id="KW-1133">Transmembrane helix</keyword>
<dbReference type="RefSeq" id="WP_354508855.1">
    <property type="nucleotide sequence ID" value="NZ_JBEPMO010000008.1"/>
</dbReference>
<protein>
    <submittedName>
        <fullName evidence="8">Biopolymer transport protein ExbD</fullName>
    </submittedName>
</protein>
<dbReference type="Proteomes" id="UP001549146">
    <property type="component" value="Unassembled WGS sequence"/>
</dbReference>
<accession>A0ABV2LWY3</accession>
<evidence type="ECO:0000256" key="4">
    <source>
        <dbReference type="ARBA" id="ARBA00022692"/>
    </source>
</evidence>